<dbReference type="PANTHER" id="PTHR33885:SF3">
    <property type="entry name" value="PHAGE SHOCK PROTEIN C"/>
    <property type="match status" value="1"/>
</dbReference>
<evidence type="ECO:0000313" key="9">
    <source>
        <dbReference type="Proteomes" id="UP000712157"/>
    </source>
</evidence>
<keyword evidence="3 6" id="KW-0812">Transmembrane</keyword>
<comment type="subcellular location">
    <subcellularLocation>
        <location evidence="1">Cell membrane</location>
        <topology evidence="1">Single-pass membrane protein</topology>
    </subcellularLocation>
</comment>
<evidence type="ECO:0000313" key="8">
    <source>
        <dbReference type="EMBL" id="MBU9737946.1"/>
    </source>
</evidence>
<reference evidence="8" key="1">
    <citation type="submission" date="2021-06" db="EMBL/GenBank/DDBJ databases">
        <title>Description of novel taxa of the family Lachnospiraceae.</title>
        <authorList>
            <person name="Chaplin A.V."/>
            <person name="Sokolova S.R."/>
            <person name="Pikina A.P."/>
            <person name="Korzhanova M."/>
            <person name="Belova V."/>
            <person name="Korostin D."/>
            <person name="Efimov B.A."/>
        </authorList>
    </citation>
    <scope>NUCLEOTIDE SEQUENCE</scope>
    <source>
        <strain evidence="8">ASD5720</strain>
    </source>
</reference>
<comment type="caution">
    <text evidence="8">The sequence shown here is derived from an EMBL/GenBank/DDBJ whole genome shotgun (WGS) entry which is preliminary data.</text>
</comment>
<evidence type="ECO:0000259" key="7">
    <source>
        <dbReference type="Pfam" id="PF04024"/>
    </source>
</evidence>
<dbReference type="AlphaFoldDB" id="A0A949K5Z4"/>
<protein>
    <submittedName>
        <fullName evidence="8">PspC domain-containing protein</fullName>
    </submittedName>
</protein>
<evidence type="ECO:0000256" key="4">
    <source>
        <dbReference type="ARBA" id="ARBA00022989"/>
    </source>
</evidence>
<evidence type="ECO:0000256" key="1">
    <source>
        <dbReference type="ARBA" id="ARBA00004162"/>
    </source>
</evidence>
<accession>A0A949K5Z4</accession>
<evidence type="ECO:0000256" key="5">
    <source>
        <dbReference type="ARBA" id="ARBA00023136"/>
    </source>
</evidence>
<dbReference type="InterPro" id="IPR052027">
    <property type="entry name" value="PspC"/>
</dbReference>
<proteinExistence type="predicted"/>
<keyword evidence="4 6" id="KW-1133">Transmembrane helix</keyword>
<sequence length="68" mass="7614">MNVEQKKLYRSRSKRMICGVCGGVGEYLNIDPTVIRLLWVVLSFVGFAGVIAYIIAAIIIPEEPYNQP</sequence>
<evidence type="ECO:0000256" key="3">
    <source>
        <dbReference type="ARBA" id="ARBA00022692"/>
    </source>
</evidence>
<keyword evidence="2" id="KW-1003">Cell membrane</keyword>
<keyword evidence="5 6" id="KW-0472">Membrane</keyword>
<gene>
    <name evidence="8" type="ORF">KTH89_15485</name>
</gene>
<feature type="transmembrane region" description="Helical" evidence="6">
    <location>
        <begin position="37"/>
        <end position="60"/>
    </location>
</feature>
<dbReference type="Pfam" id="PF04024">
    <property type="entry name" value="PspC"/>
    <property type="match status" value="1"/>
</dbReference>
<dbReference type="EMBL" id="JAHQCW010000027">
    <property type="protein sequence ID" value="MBU9737946.1"/>
    <property type="molecule type" value="Genomic_DNA"/>
</dbReference>
<keyword evidence="9" id="KW-1185">Reference proteome</keyword>
<feature type="domain" description="Phage shock protein PspC N-terminal" evidence="7">
    <location>
        <begin position="6"/>
        <end position="63"/>
    </location>
</feature>
<evidence type="ECO:0000256" key="6">
    <source>
        <dbReference type="SAM" id="Phobius"/>
    </source>
</evidence>
<organism evidence="8 9">
    <name type="scientific">Diplocloster agilis</name>
    <dbReference type="NCBI Taxonomy" id="2850323"/>
    <lineage>
        <taxon>Bacteria</taxon>
        <taxon>Bacillati</taxon>
        <taxon>Bacillota</taxon>
        <taxon>Clostridia</taxon>
        <taxon>Lachnospirales</taxon>
        <taxon>Lachnospiraceae</taxon>
        <taxon>Diplocloster</taxon>
    </lineage>
</organism>
<evidence type="ECO:0000256" key="2">
    <source>
        <dbReference type="ARBA" id="ARBA00022475"/>
    </source>
</evidence>
<dbReference type="RefSeq" id="WP_158342597.1">
    <property type="nucleotide sequence ID" value="NZ_JAHQCW010000027.1"/>
</dbReference>
<dbReference type="Proteomes" id="UP000712157">
    <property type="component" value="Unassembled WGS sequence"/>
</dbReference>
<dbReference type="InterPro" id="IPR007168">
    <property type="entry name" value="Phageshock_PspC_N"/>
</dbReference>
<name>A0A949K5Z4_9FIRM</name>
<dbReference type="PANTHER" id="PTHR33885">
    <property type="entry name" value="PHAGE SHOCK PROTEIN C"/>
    <property type="match status" value="1"/>
</dbReference>
<dbReference type="GO" id="GO:0005886">
    <property type="term" value="C:plasma membrane"/>
    <property type="evidence" value="ECO:0007669"/>
    <property type="project" value="UniProtKB-SubCell"/>
</dbReference>